<proteinExistence type="predicted"/>
<dbReference type="Proteomes" id="UP001259572">
    <property type="component" value="Unassembled WGS sequence"/>
</dbReference>
<evidence type="ECO:0000313" key="2">
    <source>
        <dbReference type="Proteomes" id="UP001259572"/>
    </source>
</evidence>
<comment type="caution">
    <text evidence="1">The sequence shown here is derived from an EMBL/GenBank/DDBJ whole genome shotgun (WGS) entry which is preliminary data.</text>
</comment>
<evidence type="ECO:0000313" key="1">
    <source>
        <dbReference type="EMBL" id="MDT9600426.1"/>
    </source>
</evidence>
<dbReference type="EMBL" id="JAVUPU010000009">
    <property type="protein sequence ID" value="MDT9600426.1"/>
    <property type="molecule type" value="Genomic_DNA"/>
</dbReference>
<keyword evidence="2" id="KW-1185">Reference proteome</keyword>
<name>A0ABU3QAI1_9SPHN</name>
<organism evidence="1 2">
    <name type="scientific">Sphingosinicella rhizophila</name>
    <dbReference type="NCBI Taxonomy" id="3050082"/>
    <lineage>
        <taxon>Bacteria</taxon>
        <taxon>Pseudomonadati</taxon>
        <taxon>Pseudomonadota</taxon>
        <taxon>Alphaproteobacteria</taxon>
        <taxon>Sphingomonadales</taxon>
        <taxon>Sphingosinicellaceae</taxon>
        <taxon>Sphingosinicella</taxon>
    </lineage>
</organism>
<dbReference type="RefSeq" id="WP_315727588.1">
    <property type="nucleotide sequence ID" value="NZ_JAVUPU010000009.1"/>
</dbReference>
<accession>A0ABU3QAI1</accession>
<gene>
    <name evidence="1" type="ORF">RQX22_15815</name>
</gene>
<reference evidence="1 2" key="1">
    <citation type="submission" date="2023-05" db="EMBL/GenBank/DDBJ databases">
        <authorList>
            <person name="Guo Y."/>
        </authorList>
    </citation>
    <scope>NUCLEOTIDE SEQUENCE [LARGE SCALE GENOMIC DNA]</scope>
    <source>
        <strain evidence="1 2">GR2756</strain>
    </source>
</reference>
<protein>
    <submittedName>
        <fullName evidence="1">Uncharacterized protein</fullName>
    </submittedName>
</protein>
<sequence length="54" mass="5897">MPLNTAQSFAWNLATTLMVAVILFQTAEGYGVLPASEYDGDPEQIITDYDPFGL</sequence>